<name>A0A822ZA53_NELNU</name>
<dbReference type="AlphaFoldDB" id="A0A822ZA53"/>
<keyword evidence="2" id="KW-1185">Reference proteome</keyword>
<comment type="caution">
    <text evidence="1">The sequence shown here is derived from an EMBL/GenBank/DDBJ whole genome shotgun (WGS) entry which is preliminary data.</text>
</comment>
<organism evidence="1 2">
    <name type="scientific">Nelumbo nucifera</name>
    <name type="common">Sacred lotus</name>
    <dbReference type="NCBI Taxonomy" id="4432"/>
    <lineage>
        <taxon>Eukaryota</taxon>
        <taxon>Viridiplantae</taxon>
        <taxon>Streptophyta</taxon>
        <taxon>Embryophyta</taxon>
        <taxon>Tracheophyta</taxon>
        <taxon>Spermatophyta</taxon>
        <taxon>Magnoliopsida</taxon>
        <taxon>Proteales</taxon>
        <taxon>Nelumbonaceae</taxon>
        <taxon>Nelumbo</taxon>
    </lineage>
</organism>
<gene>
    <name evidence="1" type="ORF">HUJ06_015766</name>
</gene>
<proteinExistence type="predicted"/>
<accession>A0A822ZA53</accession>
<dbReference type="EMBL" id="DUZY01000005">
    <property type="protein sequence ID" value="DAD41443.1"/>
    <property type="molecule type" value="Genomic_DNA"/>
</dbReference>
<dbReference type="Proteomes" id="UP000607653">
    <property type="component" value="Unassembled WGS sequence"/>
</dbReference>
<evidence type="ECO:0000313" key="1">
    <source>
        <dbReference type="EMBL" id="DAD41443.1"/>
    </source>
</evidence>
<protein>
    <submittedName>
        <fullName evidence="1">Uncharacterized protein</fullName>
    </submittedName>
</protein>
<evidence type="ECO:0000313" key="2">
    <source>
        <dbReference type="Proteomes" id="UP000607653"/>
    </source>
</evidence>
<reference evidence="1 2" key="1">
    <citation type="journal article" date="2020" name="Mol. Biol. Evol.">
        <title>Distinct Expression and Methylation Patterns for Genes with Different Fates following a Single Whole-Genome Duplication in Flowering Plants.</title>
        <authorList>
            <person name="Shi T."/>
            <person name="Rahmani R.S."/>
            <person name="Gugger P.F."/>
            <person name="Wang M."/>
            <person name="Li H."/>
            <person name="Zhang Y."/>
            <person name="Li Z."/>
            <person name="Wang Q."/>
            <person name="Van de Peer Y."/>
            <person name="Marchal K."/>
            <person name="Chen J."/>
        </authorList>
    </citation>
    <scope>NUCLEOTIDE SEQUENCE [LARGE SCALE GENOMIC DNA]</scope>
    <source>
        <tissue evidence="1">Leaf</tissue>
    </source>
</reference>
<sequence length="39" mass="4262">MVLVWATFGDIKGHVLPDASWRLLYQHLQSISSGSSSSS</sequence>